<organism evidence="2 3">
    <name type="scientific">Ameca splendens</name>
    <dbReference type="NCBI Taxonomy" id="208324"/>
    <lineage>
        <taxon>Eukaryota</taxon>
        <taxon>Metazoa</taxon>
        <taxon>Chordata</taxon>
        <taxon>Craniata</taxon>
        <taxon>Vertebrata</taxon>
        <taxon>Euteleostomi</taxon>
        <taxon>Actinopterygii</taxon>
        <taxon>Neopterygii</taxon>
        <taxon>Teleostei</taxon>
        <taxon>Neoteleostei</taxon>
        <taxon>Acanthomorphata</taxon>
        <taxon>Ovalentaria</taxon>
        <taxon>Atherinomorphae</taxon>
        <taxon>Cyprinodontiformes</taxon>
        <taxon>Goodeidae</taxon>
        <taxon>Ameca</taxon>
    </lineage>
</organism>
<comment type="caution">
    <text evidence="2">The sequence shown here is derived from an EMBL/GenBank/DDBJ whole genome shotgun (WGS) entry which is preliminary data.</text>
</comment>
<protein>
    <submittedName>
        <fullName evidence="2">Uncharacterized protein</fullName>
    </submittedName>
</protein>
<name>A0ABV0ZC71_9TELE</name>
<keyword evidence="3" id="KW-1185">Reference proteome</keyword>
<reference evidence="2 3" key="1">
    <citation type="submission" date="2021-06" db="EMBL/GenBank/DDBJ databases">
        <authorList>
            <person name="Palmer J.M."/>
        </authorList>
    </citation>
    <scope>NUCLEOTIDE SEQUENCE [LARGE SCALE GENOMIC DNA]</scope>
    <source>
        <strain evidence="2 3">AS_MEX2019</strain>
        <tissue evidence="2">Muscle</tissue>
    </source>
</reference>
<evidence type="ECO:0000313" key="2">
    <source>
        <dbReference type="EMBL" id="MEQ2303818.1"/>
    </source>
</evidence>
<accession>A0ABV0ZC71</accession>
<gene>
    <name evidence="2" type="ORF">AMECASPLE_020746</name>
</gene>
<evidence type="ECO:0000313" key="3">
    <source>
        <dbReference type="Proteomes" id="UP001469553"/>
    </source>
</evidence>
<sequence length="129" mass="14105">METQQCVSDTPSAGRLLVSHLSKVCGEQDFSSLAELTPPYQPCNRGAHCDVDTEAEPAARDEELLLRRVEAKVMARPSSSEQSGAGKNRSEASRRQGEKFYSLFSEDSARFKADLVAAIVPSALYQPLE</sequence>
<evidence type="ECO:0000256" key="1">
    <source>
        <dbReference type="SAM" id="MobiDB-lite"/>
    </source>
</evidence>
<feature type="region of interest" description="Disordered" evidence="1">
    <location>
        <begin position="72"/>
        <end position="96"/>
    </location>
</feature>
<dbReference type="Proteomes" id="UP001469553">
    <property type="component" value="Unassembled WGS sequence"/>
</dbReference>
<proteinExistence type="predicted"/>
<dbReference type="EMBL" id="JAHRIP010058177">
    <property type="protein sequence ID" value="MEQ2303818.1"/>
    <property type="molecule type" value="Genomic_DNA"/>
</dbReference>